<dbReference type="EMBL" id="JACEIP010000008">
    <property type="protein sequence ID" value="MBA4542692.1"/>
    <property type="molecule type" value="Genomic_DNA"/>
</dbReference>
<name>A0A7W1X9V2_9BACL</name>
<gene>
    <name evidence="5" type="ORF">H1164_07225</name>
</gene>
<dbReference type="Proteomes" id="UP000530514">
    <property type="component" value="Unassembled WGS sequence"/>
</dbReference>
<dbReference type="GO" id="GO:0008483">
    <property type="term" value="F:transaminase activity"/>
    <property type="evidence" value="ECO:0007669"/>
    <property type="project" value="UniProtKB-KW"/>
</dbReference>
<evidence type="ECO:0000256" key="2">
    <source>
        <dbReference type="ARBA" id="ARBA00022576"/>
    </source>
</evidence>
<dbReference type="Pfam" id="PF00155">
    <property type="entry name" value="Aminotran_1_2"/>
    <property type="match status" value="1"/>
</dbReference>
<dbReference type="InterPro" id="IPR015424">
    <property type="entry name" value="PyrdxlP-dep_Trfase"/>
</dbReference>
<feature type="domain" description="Aminotransferase class I/classII large" evidence="4">
    <location>
        <begin position="101"/>
        <end position="451"/>
    </location>
</feature>
<dbReference type="AlphaFoldDB" id="A0A7W1X9V2"/>
<dbReference type="SUPFAM" id="SSF53383">
    <property type="entry name" value="PLP-dependent transferases"/>
    <property type="match status" value="1"/>
</dbReference>
<evidence type="ECO:0000256" key="3">
    <source>
        <dbReference type="ARBA" id="ARBA00022679"/>
    </source>
</evidence>
<comment type="caution">
    <text evidence="5">The sequence shown here is derived from an EMBL/GenBank/DDBJ whole genome shotgun (WGS) entry which is preliminary data.</text>
</comment>
<reference evidence="5 6" key="1">
    <citation type="submission" date="2020-07" db="EMBL/GenBank/DDBJ databases">
        <authorList>
            <person name="Feng H."/>
        </authorList>
    </citation>
    <scope>NUCLEOTIDE SEQUENCE [LARGE SCALE GENOMIC DNA]</scope>
    <source>
        <strain evidence="6">s-11</strain>
    </source>
</reference>
<accession>A0A7W1X9V2</accession>
<proteinExistence type="predicted"/>
<dbReference type="InterPro" id="IPR004839">
    <property type="entry name" value="Aminotransferase_I/II_large"/>
</dbReference>
<dbReference type="Gene3D" id="3.40.640.10">
    <property type="entry name" value="Type I PLP-dependent aspartate aminotransferase-like (Major domain)"/>
    <property type="match status" value="1"/>
</dbReference>
<dbReference type="PANTHER" id="PTHR42832">
    <property type="entry name" value="AMINO ACID AMINOTRANSFERASE"/>
    <property type="match status" value="1"/>
</dbReference>
<dbReference type="PANTHER" id="PTHR42832:SF3">
    <property type="entry name" value="L-GLUTAMINE--4-(METHYLSULFANYL)-2-OXOBUTANOATE AMINOTRANSFERASE"/>
    <property type="match status" value="1"/>
</dbReference>
<dbReference type="GO" id="GO:0030170">
    <property type="term" value="F:pyridoxal phosphate binding"/>
    <property type="evidence" value="ECO:0007669"/>
    <property type="project" value="InterPro"/>
</dbReference>
<organism evidence="5 6">
    <name type="scientific">Thermoactinomyces daqus</name>
    <dbReference type="NCBI Taxonomy" id="1329516"/>
    <lineage>
        <taxon>Bacteria</taxon>
        <taxon>Bacillati</taxon>
        <taxon>Bacillota</taxon>
        <taxon>Bacilli</taxon>
        <taxon>Bacillales</taxon>
        <taxon>Thermoactinomycetaceae</taxon>
        <taxon>Thermoactinomyces</taxon>
    </lineage>
</organism>
<dbReference type="NCBIfam" id="NF005977">
    <property type="entry name" value="PRK08068.1"/>
    <property type="match status" value="1"/>
</dbReference>
<dbReference type="Gene3D" id="3.90.1150.10">
    <property type="entry name" value="Aspartate Aminotransferase, domain 1"/>
    <property type="match status" value="1"/>
</dbReference>
<sequence length="465" mass="51486">MRGGFTDFLNHFLPVRFGISKRNIHLNQSELKTHKVSPKNVLTDFNQTYTITLLNFKNICERLEVRQLKQFEVSDALKRLPQQFFAKLTGKARAFVAAGHDVINLGQGNPDLPTPPHIVEALKRAADNPEYHKYSPFRGYDFLKEAVAAFYKREYGVDLDPVKEVAVLFGGKAGLVEISQCVLNPGDVALVPDPGYPDYWSGIAMAGAEMAKMPLIAEHDFLPDYAFIPEETLNRAKLLFLNYPNNPTGASATPEFFQETVRLAEKHGICVVHDFAYAAIGFDGVKPPSFLSIPGAKEVGIEIYTLSKTYNMAGWRVGFAVGNAQVIEAINLIQDHFYCSLFGAVQEAAKAALLGPQTCVSELASTYERRRNAFIGRLRENGWEVKAPSGSFFCWLPVPNSLSSEQFADSLLNEAHVVVAPGIGFGEHGEGYVRIGLLAPEERLIEAADRIAKLSLFEKRLTAKE</sequence>
<evidence type="ECO:0000313" key="6">
    <source>
        <dbReference type="Proteomes" id="UP000530514"/>
    </source>
</evidence>
<comment type="cofactor">
    <cofactor evidence="1">
        <name>pyridoxal 5'-phosphate</name>
        <dbReference type="ChEBI" id="CHEBI:597326"/>
    </cofactor>
</comment>
<evidence type="ECO:0000259" key="4">
    <source>
        <dbReference type="Pfam" id="PF00155"/>
    </source>
</evidence>
<dbReference type="CDD" id="cd00609">
    <property type="entry name" value="AAT_like"/>
    <property type="match status" value="1"/>
</dbReference>
<keyword evidence="6" id="KW-1185">Reference proteome</keyword>
<evidence type="ECO:0000313" key="5">
    <source>
        <dbReference type="EMBL" id="MBA4542692.1"/>
    </source>
</evidence>
<evidence type="ECO:0000256" key="1">
    <source>
        <dbReference type="ARBA" id="ARBA00001933"/>
    </source>
</evidence>
<dbReference type="InterPro" id="IPR050881">
    <property type="entry name" value="LL-DAP_aminotransferase"/>
</dbReference>
<keyword evidence="2 5" id="KW-0032">Aminotransferase</keyword>
<keyword evidence="3 5" id="KW-0808">Transferase</keyword>
<dbReference type="InterPro" id="IPR015421">
    <property type="entry name" value="PyrdxlP-dep_Trfase_major"/>
</dbReference>
<dbReference type="InterPro" id="IPR015422">
    <property type="entry name" value="PyrdxlP-dep_Trfase_small"/>
</dbReference>
<protein>
    <submittedName>
        <fullName evidence="5">Pyridoxal phosphate-dependent aminotransferase</fullName>
    </submittedName>
</protein>